<comment type="caution">
    <text evidence="1">The sequence shown here is derived from an EMBL/GenBank/DDBJ whole genome shotgun (WGS) entry which is preliminary data.</text>
</comment>
<dbReference type="EMBL" id="WIXI01000051">
    <property type="protein sequence ID" value="MQY49637.1"/>
    <property type="molecule type" value="Genomic_DNA"/>
</dbReference>
<dbReference type="GO" id="GO:0015774">
    <property type="term" value="P:polysaccharide transport"/>
    <property type="evidence" value="ECO:0007669"/>
    <property type="project" value="InterPro"/>
</dbReference>
<dbReference type="GO" id="GO:0000271">
    <property type="term" value="P:polysaccharide biosynthetic process"/>
    <property type="evidence" value="ECO:0007669"/>
    <property type="project" value="InterPro"/>
</dbReference>
<gene>
    <name evidence="1" type="ORF">GAO09_26785</name>
</gene>
<dbReference type="AlphaFoldDB" id="A0A6A8AII5"/>
<keyword evidence="2" id="KW-1185">Reference proteome</keyword>
<name>A0A6A8AII5_9HYPH</name>
<organism evidence="1 2">
    <name type="scientific">Endobacterium cereale</name>
    <dbReference type="NCBI Taxonomy" id="2663029"/>
    <lineage>
        <taxon>Bacteria</taxon>
        <taxon>Pseudomonadati</taxon>
        <taxon>Pseudomonadota</taxon>
        <taxon>Alphaproteobacteria</taxon>
        <taxon>Hyphomicrobiales</taxon>
        <taxon>Rhizobiaceae</taxon>
        <taxon>Endobacterium</taxon>
    </lineage>
</organism>
<evidence type="ECO:0000313" key="2">
    <source>
        <dbReference type="Proteomes" id="UP000435138"/>
    </source>
</evidence>
<sequence>MLGFEALLMGKEMHALDAPIYAGWGLSKDYRRFPARTRQRSLDELL</sequence>
<accession>A0A6A8AII5</accession>
<evidence type="ECO:0000313" key="1">
    <source>
        <dbReference type="EMBL" id="MQY49637.1"/>
    </source>
</evidence>
<dbReference type="Pfam" id="PF05159">
    <property type="entry name" value="Capsule_synth"/>
    <property type="match status" value="1"/>
</dbReference>
<reference evidence="1 2" key="1">
    <citation type="submission" date="2019-11" db="EMBL/GenBank/DDBJ databases">
        <title>Genome analysis of Rhizobacterium cereale a novel genus and species isolated from maize roots in North Spain.</title>
        <authorList>
            <person name="Menendez E."/>
            <person name="Flores-Felix J.D."/>
            <person name="Ramirez-Bahena M.-H."/>
            <person name="Igual J.M."/>
            <person name="Garcia-Fraile P."/>
            <person name="Peix A."/>
            <person name="Velazquez E."/>
        </authorList>
    </citation>
    <scope>NUCLEOTIDE SEQUENCE [LARGE SCALE GENOMIC DNA]</scope>
    <source>
        <strain evidence="1 2">RZME27</strain>
    </source>
</reference>
<dbReference type="InterPro" id="IPR007833">
    <property type="entry name" value="Capsule_polysaccharide_synth"/>
</dbReference>
<dbReference type="Proteomes" id="UP000435138">
    <property type="component" value="Unassembled WGS sequence"/>
</dbReference>
<protein>
    <submittedName>
        <fullName evidence="1">Uncharacterized protein</fullName>
    </submittedName>
</protein>
<proteinExistence type="predicted"/>